<dbReference type="KEGG" id="csc:Csac_0044"/>
<evidence type="ECO:0000313" key="2">
    <source>
        <dbReference type="EMBL" id="ABP65700.1"/>
    </source>
</evidence>
<dbReference type="AlphaFoldDB" id="A4XFL5"/>
<dbReference type="Proteomes" id="UP000000256">
    <property type="component" value="Chromosome"/>
</dbReference>
<dbReference type="eggNOG" id="ENOG502ZANU">
    <property type="taxonomic scope" value="Bacteria"/>
</dbReference>
<reference evidence="2 3" key="1">
    <citation type="journal article" date="2008" name="Appl. Environ. Microbiol.">
        <title>Hydrogenomics of the extremely thermophilic bacterium Caldicellulosiruptor saccharolyticus.</title>
        <authorList>
            <person name="van de Werken H.J."/>
            <person name="Verhaart M.R."/>
            <person name="VanFossen A.L."/>
            <person name="Willquist K."/>
            <person name="Lewis D.L."/>
            <person name="Nichols J.D."/>
            <person name="Goorissen H.P."/>
            <person name="Mongodin E.F."/>
            <person name="Nelson K.E."/>
            <person name="van Niel E.W."/>
            <person name="Stams A.J."/>
            <person name="Ward D.E."/>
            <person name="de Vos W.M."/>
            <person name="van der Oost J."/>
            <person name="Kelly R.M."/>
            <person name="Kengen S.W."/>
        </authorList>
    </citation>
    <scope>NUCLEOTIDE SEQUENCE [LARGE SCALE GENOMIC DNA]</scope>
    <source>
        <strain evidence="3">ATCC 43494 / DSM 8903 / Tp8T 6331</strain>
    </source>
</reference>
<organism evidence="2 3">
    <name type="scientific">Caldicellulosiruptor saccharolyticus (strain ATCC 43494 / DSM 8903 / Tp8T 6331)</name>
    <dbReference type="NCBI Taxonomy" id="351627"/>
    <lineage>
        <taxon>Bacteria</taxon>
        <taxon>Bacillati</taxon>
        <taxon>Bacillota</taxon>
        <taxon>Bacillota incertae sedis</taxon>
        <taxon>Caldicellulosiruptorales</taxon>
        <taxon>Caldicellulosiruptoraceae</taxon>
        <taxon>Caldicellulosiruptor</taxon>
    </lineage>
</organism>
<evidence type="ECO:0000313" key="3">
    <source>
        <dbReference type="Proteomes" id="UP000000256"/>
    </source>
</evidence>
<gene>
    <name evidence="2" type="ordered locus">Csac_0044</name>
</gene>
<keyword evidence="3" id="KW-1185">Reference proteome</keyword>
<dbReference type="NCBIfam" id="TIGR02549">
    <property type="entry name" value="CRISPR_DxTHG"/>
    <property type="match status" value="1"/>
</dbReference>
<dbReference type="STRING" id="351627.Csac_0044"/>
<feature type="coiled-coil region" evidence="1">
    <location>
        <begin position="357"/>
        <end position="384"/>
    </location>
</feature>
<dbReference type="RefSeq" id="WP_011915666.1">
    <property type="nucleotide sequence ID" value="NC_009437.1"/>
</dbReference>
<dbReference type="NCBIfam" id="TIGR02221">
    <property type="entry name" value="cas_TM1812"/>
    <property type="match status" value="1"/>
</dbReference>
<accession>A4XFL5</accession>
<sequence length="437" mass="51702">MTKNNITNVLISVIGKGRLKKDQTVGYEQTEYVFNPDTNKKYVASKTAFFGIALYEYFKEVEKIQIDKFILIGTDRSAWSELYQILPHDVQNSEDITAMCLKVYEEEKKGIQDSTLSVWQNTLTKYVPKLKFYKIKPLELGRGIDILLQELDKDGDYNIIFDMTHAFRNIPVVFSYGIMLLKYLRKINSVRIFYGAHDMINYFSDLVSGQSPVIEIPLIDKLVRLIESMATFQNSGYFVPLLEQIGFGDREKTYFKLEMNRQPRREIEEIIKEFENKQEAVKHAFEKEIVEIMYKEFCEMNRQEKLYQRMYKRSKFFYERRQYLKALVLLYEAIIVLFADVYNIKDNMNYDAREKARDKLFLEIKNIKNKKSDLNKLIKEQDEADTVKELEYVRNAAVHGSSPRGNQEYLENVEKFKILLNSAINLFEKMLKRRSES</sequence>
<proteinExistence type="predicted"/>
<dbReference type="OrthoDB" id="9777703at2"/>
<dbReference type="HOGENOM" id="CLU_025124_2_0_9"/>
<name>A4XFL5_CALS8</name>
<evidence type="ECO:0000256" key="1">
    <source>
        <dbReference type="SAM" id="Coils"/>
    </source>
</evidence>
<dbReference type="CDD" id="cd09732">
    <property type="entry name" value="Csx1_III-U"/>
    <property type="match status" value="1"/>
</dbReference>
<dbReference type="InterPro" id="IPR013383">
    <property type="entry name" value="CRISPR-assoc_prot_DxTHG_CS"/>
</dbReference>
<protein>
    <submittedName>
        <fullName evidence="2">CRISPR-associated protein DxTHG motif protein</fullName>
    </submittedName>
</protein>
<keyword evidence="1" id="KW-0175">Coiled coil</keyword>
<dbReference type="EMBL" id="CP000679">
    <property type="protein sequence ID" value="ABP65700.1"/>
    <property type="molecule type" value="Genomic_DNA"/>
</dbReference>
<dbReference type="InterPro" id="IPR011742">
    <property type="entry name" value="CRISPR-assoc_prot_TM1812"/>
</dbReference>